<evidence type="ECO:0000313" key="3">
    <source>
        <dbReference type="Proteomes" id="UP001166191"/>
    </source>
</evidence>
<evidence type="ECO:0000259" key="1">
    <source>
        <dbReference type="Pfam" id="PF13808"/>
    </source>
</evidence>
<dbReference type="EMBL" id="JAHKNG010000010">
    <property type="protein sequence ID" value="MBU3030014.1"/>
    <property type="molecule type" value="Genomic_DNA"/>
</dbReference>
<protein>
    <submittedName>
        <fullName evidence="2">Transposase family protein</fullName>
    </submittedName>
</protein>
<dbReference type="PANTHER" id="PTHR30298:SF0">
    <property type="entry name" value="PROTEIN YBFL-RELATED"/>
    <property type="match status" value="1"/>
</dbReference>
<dbReference type="Pfam" id="PF13808">
    <property type="entry name" value="DDE_Tnp_1_assoc"/>
    <property type="match status" value="1"/>
</dbReference>
<dbReference type="InterPro" id="IPR051698">
    <property type="entry name" value="Transposase_11-like"/>
</dbReference>
<organism evidence="2 3">
    <name type="scientific">Paracoccus marinaquae</name>
    <dbReference type="NCBI Taxonomy" id="2841926"/>
    <lineage>
        <taxon>Bacteria</taxon>
        <taxon>Pseudomonadati</taxon>
        <taxon>Pseudomonadota</taxon>
        <taxon>Alphaproteobacteria</taxon>
        <taxon>Rhodobacterales</taxon>
        <taxon>Paracoccaceae</taxon>
        <taxon>Paracoccus</taxon>
    </lineage>
</organism>
<sequence length="364" mass="40500">MMEVRLNLRLILERVPDPRGRQGRDYPLWSILALIVVSLVSGRKGMKAAFELGRSLNSRQRAALGFTATTPCHATLTQTLRVIDPQALGAVLGSLRINQDEQGRHIAIDGKSMRASKDASGTSIHVVSAFCTDLQATLGHEASRGRGFELPDASLLARMDLPSMATPCSARGWSRPGSPGKAAIFSCRSRITRRNCARISNWLSTSRFFSLKSHETTNRGHGRTETRRIDVLPALAAGIGDIWPTARQICRLTRSRRRKSGGAWGETTEIVYLITSLTTRKASPEMLLELSRSHWGIEVMHRHKDFTLGEDGYTNRLDHAPRNISSILAFALRILKTVSPSPTRAIEHFQDNRNRAIRLFRPVH</sequence>
<keyword evidence="3" id="KW-1185">Reference proteome</keyword>
<gene>
    <name evidence="2" type="ORF">KNW02_07775</name>
</gene>
<feature type="domain" description="H repeat-associated protein N-terminal" evidence="1">
    <location>
        <begin position="12"/>
        <end position="93"/>
    </location>
</feature>
<dbReference type="Proteomes" id="UP001166191">
    <property type="component" value="Unassembled WGS sequence"/>
</dbReference>
<proteinExistence type="predicted"/>
<dbReference type="PANTHER" id="PTHR30298">
    <property type="entry name" value="H REPEAT-ASSOCIATED PREDICTED TRANSPOSASE"/>
    <property type="match status" value="1"/>
</dbReference>
<reference evidence="2" key="1">
    <citation type="submission" date="2021-06" db="EMBL/GenBank/DDBJ databases">
        <title>Paracoccus bacterium XHP0099 sp. nov., isolated from the surface waters of the Yellow Sea.</title>
        <authorList>
            <person name="Xue H."/>
            <person name="Zhang D."/>
        </authorList>
    </citation>
    <scope>NUCLEOTIDE SEQUENCE</scope>
    <source>
        <strain evidence="2">XHP0099</strain>
    </source>
</reference>
<accession>A0ABS6AHE1</accession>
<evidence type="ECO:0000313" key="2">
    <source>
        <dbReference type="EMBL" id="MBU3030014.1"/>
    </source>
</evidence>
<dbReference type="InterPro" id="IPR032806">
    <property type="entry name" value="YbfD_N"/>
</dbReference>
<name>A0ABS6AHE1_9RHOB</name>
<comment type="caution">
    <text evidence="2">The sequence shown here is derived from an EMBL/GenBank/DDBJ whole genome shotgun (WGS) entry which is preliminary data.</text>
</comment>